<dbReference type="Pfam" id="PF01618">
    <property type="entry name" value="MotA_ExbB"/>
    <property type="match status" value="1"/>
</dbReference>
<dbReference type="Proteomes" id="UP000541425">
    <property type="component" value="Unassembled WGS sequence"/>
</dbReference>
<dbReference type="InterPro" id="IPR050790">
    <property type="entry name" value="ExbB/TolQ_transport"/>
</dbReference>
<dbReference type="GO" id="GO:0017038">
    <property type="term" value="P:protein import"/>
    <property type="evidence" value="ECO:0007669"/>
    <property type="project" value="TreeGrafter"/>
</dbReference>
<evidence type="ECO:0000256" key="5">
    <source>
        <dbReference type="ARBA" id="ARBA00022927"/>
    </source>
</evidence>
<evidence type="ECO:0000313" key="12">
    <source>
        <dbReference type="EMBL" id="MBB3701904.1"/>
    </source>
</evidence>
<feature type="transmembrane region" description="Helical" evidence="10">
    <location>
        <begin position="250"/>
        <end position="271"/>
    </location>
</feature>
<proteinExistence type="inferred from homology"/>
<accession>A0A7W5YD65</accession>
<evidence type="ECO:0000256" key="4">
    <source>
        <dbReference type="ARBA" id="ARBA00022692"/>
    </source>
</evidence>
<evidence type="ECO:0000256" key="10">
    <source>
        <dbReference type="SAM" id="Phobius"/>
    </source>
</evidence>
<feature type="region of interest" description="Disordered" evidence="9">
    <location>
        <begin position="1"/>
        <end position="24"/>
    </location>
</feature>
<evidence type="ECO:0000313" key="13">
    <source>
        <dbReference type="Proteomes" id="UP000541425"/>
    </source>
</evidence>
<comment type="caution">
    <text evidence="12">The sequence shown here is derived from an EMBL/GenBank/DDBJ whole genome shotgun (WGS) entry which is preliminary data.</text>
</comment>
<dbReference type="AlphaFoldDB" id="A0A7W5YD65"/>
<comment type="subcellular location">
    <subcellularLocation>
        <location evidence="1">Cell membrane</location>
        <topology evidence="1">Multi-pass membrane protein</topology>
    </subcellularLocation>
    <subcellularLocation>
        <location evidence="8">Membrane</location>
        <topology evidence="8">Multi-pass membrane protein</topology>
    </subcellularLocation>
</comment>
<organism evidence="12 13">
    <name type="scientific">Alloprevotella rava</name>
    <dbReference type="NCBI Taxonomy" id="671218"/>
    <lineage>
        <taxon>Bacteria</taxon>
        <taxon>Pseudomonadati</taxon>
        <taxon>Bacteroidota</taxon>
        <taxon>Bacteroidia</taxon>
        <taxon>Bacteroidales</taxon>
        <taxon>Prevotellaceae</taxon>
        <taxon>Alloprevotella</taxon>
    </lineage>
</organism>
<keyword evidence="5 8" id="KW-0653">Protein transport</keyword>
<feature type="compositionally biased region" description="Polar residues" evidence="9">
    <location>
        <begin position="1"/>
        <end position="10"/>
    </location>
</feature>
<evidence type="ECO:0000256" key="7">
    <source>
        <dbReference type="ARBA" id="ARBA00023136"/>
    </source>
</evidence>
<dbReference type="PANTHER" id="PTHR30625">
    <property type="entry name" value="PROTEIN TOLQ"/>
    <property type="match status" value="1"/>
</dbReference>
<keyword evidence="6 10" id="KW-1133">Transmembrane helix</keyword>
<dbReference type="PANTHER" id="PTHR30625:SF15">
    <property type="entry name" value="BIOPOLYMER TRANSPORT PROTEIN EXBB"/>
    <property type="match status" value="1"/>
</dbReference>
<feature type="domain" description="MotA/TolQ/ExbB proton channel" evidence="11">
    <location>
        <begin position="171"/>
        <end position="280"/>
    </location>
</feature>
<feature type="transmembrane region" description="Helical" evidence="10">
    <location>
        <begin position="202"/>
        <end position="225"/>
    </location>
</feature>
<evidence type="ECO:0000256" key="6">
    <source>
        <dbReference type="ARBA" id="ARBA00022989"/>
    </source>
</evidence>
<comment type="similarity">
    <text evidence="8">Belongs to the exbB/tolQ family.</text>
</comment>
<reference evidence="12 13" key="1">
    <citation type="submission" date="2020-08" db="EMBL/GenBank/DDBJ databases">
        <title>Genomic Encyclopedia of Type Strains, Phase IV (KMG-IV): sequencing the most valuable type-strain genomes for metagenomic binning, comparative biology and taxonomic classification.</title>
        <authorList>
            <person name="Goeker M."/>
        </authorList>
    </citation>
    <scope>NUCLEOTIDE SEQUENCE [LARGE SCALE GENOMIC DNA]</scope>
    <source>
        <strain evidence="12 13">DSM 22548</strain>
    </source>
</reference>
<evidence type="ECO:0000256" key="2">
    <source>
        <dbReference type="ARBA" id="ARBA00022448"/>
    </source>
</evidence>
<evidence type="ECO:0000256" key="3">
    <source>
        <dbReference type="ARBA" id="ARBA00022475"/>
    </source>
</evidence>
<feature type="transmembrane region" description="Helical" evidence="10">
    <location>
        <begin position="34"/>
        <end position="55"/>
    </location>
</feature>
<keyword evidence="7 10" id="KW-0472">Membrane</keyword>
<dbReference type="EMBL" id="JACICA010000001">
    <property type="protein sequence ID" value="MBB3701904.1"/>
    <property type="molecule type" value="Genomic_DNA"/>
</dbReference>
<feature type="transmembrane region" description="Helical" evidence="10">
    <location>
        <begin position="92"/>
        <end position="113"/>
    </location>
</feature>
<dbReference type="GO" id="GO:0005886">
    <property type="term" value="C:plasma membrane"/>
    <property type="evidence" value="ECO:0007669"/>
    <property type="project" value="UniProtKB-SubCell"/>
</dbReference>
<name>A0A7W5YD65_9BACT</name>
<dbReference type="RefSeq" id="WP_009347450.1">
    <property type="nucleotide sequence ID" value="NZ_JACICA010000001.1"/>
</dbReference>
<evidence type="ECO:0000256" key="8">
    <source>
        <dbReference type="RuleBase" id="RU004057"/>
    </source>
</evidence>
<evidence type="ECO:0000256" key="1">
    <source>
        <dbReference type="ARBA" id="ARBA00004651"/>
    </source>
</evidence>
<dbReference type="InterPro" id="IPR002898">
    <property type="entry name" value="MotA_ExbB_proton_chnl"/>
</dbReference>
<protein>
    <submittedName>
        <fullName evidence="12">Biopolymer transport protein ExbB</fullName>
    </submittedName>
</protein>
<keyword evidence="3" id="KW-1003">Cell membrane</keyword>
<evidence type="ECO:0000259" key="11">
    <source>
        <dbReference type="Pfam" id="PF01618"/>
    </source>
</evidence>
<keyword evidence="2 8" id="KW-0813">Transport</keyword>
<gene>
    <name evidence="12" type="ORF">FHS60_000346</name>
</gene>
<sequence length="297" mass="31203">MATTNATAPQGATAPKSAPKASQSKGFTGIKSGFAVILCCFVIAIGIFLFVFGAVSHFQGGVETGKSFMFQVDGELQPITGDLIGTVYKGGFIVPLIWTMLLSVLAFAIERFFAIRNAYGRTSLAKFVADIKVALQQKDLVKAQALCDKQRGSVANVVGATLAKYKEMDANTELDKDQKVLSIQKALDEATALEMPMLQENLPIVGTIVTLGTLTGLLGTVVGMIRSFSAMGGGEGGADSSALATGISEALVNTASGIATGALSVITYNYYTNKIDRLTFALDEVGFSIVQTFNATH</sequence>
<keyword evidence="4 10" id="KW-0812">Transmembrane</keyword>
<evidence type="ECO:0000256" key="9">
    <source>
        <dbReference type="SAM" id="MobiDB-lite"/>
    </source>
</evidence>